<proteinExistence type="predicted"/>
<dbReference type="AlphaFoldDB" id="A0A445H5X1"/>
<evidence type="ECO:0000313" key="2">
    <source>
        <dbReference type="Proteomes" id="UP000289340"/>
    </source>
</evidence>
<dbReference type="EMBL" id="QZWG01000014">
    <property type="protein sequence ID" value="RZB68966.1"/>
    <property type="molecule type" value="Genomic_DNA"/>
</dbReference>
<protein>
    <submittedName>
        <fullName evidence="1">Uncharacterized protein</fullName>
    </submittedName>
</protein>
<accession>A0A445H5X1</accession>
<organism evidence="1 2">
    <name type="scientific">Glycine soja</name>
    <name type="common">Wild soybean</name>
    <dbReference type="NCBI Taxonomy" id="3848"/>
    <lineage>
        <taxon>Eukaryota</taxon>
        <taxon>Viridiplantae</taxon>
        <taxon>Streptophyta</taxon>
        <taxon>Embryophyta</taxon>
        <taxon>Tracheophyta</taxon>
        <taxon>Spermatophyta</taxon>
        <taxon>Magnoliopsida</taxon>
        <taxon>eudicotyledons</taxon>
        <taxon>Gunneridae</taxon>
        <taxon>Pentapetalae</taxon>
        <taxon>rosids</taxon>
        <taxon>fabids</taxon>
        <taxon>Fabales</taxon>
        <taxon>Fabaceae</taxon>
        <taxon>Papilionoideae</taxon>
        <taxon>50 kb inversion clade</taxon>
        <taxon>NPAAA clade</taxon>
        <taxon>indigoferoid/millettioid clade</taxon>
        <taxon>Phaseoleae</taxon>
        <taxon>Glycine</taxon>
        <taxon>Glycine subgen. Soja</taxon>
    </lineage>
</organism>
<comment type="caution">
    <text evidence="1">The sequence shown here is derived from an EMBL/GenBank/DDBJ whole genome shotgun (WGS) entry which is preliminary data.</text>
</comment>
<reference evidence="1 2" key="1">
    <citation type="submission" date="2018-09" db="EMBL/GenBank/DDBJ databases">
        <title>A high-quality reference genome of wild soybean provides a powerful tool to mine soybean genomes.</title>
        <authorList>
            <person name="Xie M."/>
            <person name="Chung C.Y.L."/>
            <person name="Li M.-W."/>
            <person name="Wong F.-L."/>
            <person name="Chan T.-F."/>
            <person name="Lam H.-M."/>
        </authorList>
    </citation>
    <scope>NUCLEOTIDE SEQUENCE [LARGE SCALE GENOMIC DNA]</scope>
    <source>
        <strain evidence="2">cv. W05</strain>
        <tissue evidence="1">Hypocotyl of etiolated seedlings</tissue>
    </source>
</reference>
<evidence type="ECO:0000313" key="1">
    <source>
        <dbReference type="EMBL" id="RZB68966.1"/>
    </source>
</evidence>
<name>A0A445H5X1_GLYSO</name>
<keyword evidence="2" id="KW-1185">Reference proteome</keyword>
<dbReference type="Proteomes" id="UP000289340">
    <property type="component" value="Chromosome 14"/>
</dbReference>
<gene>
    <name evidence="1" type="ORF">D0Y65_038660</name>
</gene>
<sequence>MRLVMWKKGLMKNLKNMVKKSVKKRWKNILMKGMKRLGMWKKGLMKYEEEINEGGIECNDAFQSKEPLIIEDINDIFSLGVEGLKCWFATLELAYDFYN</sequence>